<proteinExistence type="predicted"/>
<dbReference type="InterPro" id="IPR023164">
    <property type="entry name" value="YqgQ-like_sf"/>
</dbReference>
<dbReference type="SUPFAM" id="SSF158379">
    <property type="entry name" value="YqgQ-like"/>
    <property type="match status" value="1"/>
</dbReference>
<dbReference type="EMBL" id="CAKKNT010000032">
    <property type="protein sequence ID" value="CAH0419309.1"/>
    <property type="molecule type" value="Genomic_DNA"/>
</dbReference>
<keyword evidence="2" id="KW-1185">Reference proteome</keyword>
<dbReference type="Pfam" id="PF06014">
    <property type="entry name" value="YqgQ-like"/>
    <property type="match status" value="1"/>
</dbReference>
<dbReference type="Gene3D" id="1.10.287.760">
    <property type="entry name" value="YqgQ-like"/>
    <property type="match status" value="1"/>
</dbReference>
<protein>
    <recommendedName>
        <fullName evidence="3">DUF910 family protein</fullName>
    </recommendedName>
</protein>
<reference evidence="1 2" key="1">
    <citation type="submission" date="2021-11" db="EMBL/GenBank/DDBJ databases">
        <authorList>
            <person name="Depoorter E."/>
        </authorList>
    </citation>
    <scope>NUCLEOTIDE SEQUENCE [LARGE SCALE GENOMIC DNA]</scope>
    <source>
        <strain evidence="1 2">LMG 24286</strain>
    </source>
</reference>
<accession>A0ABN8BT04</accession>
<dbReference type="Proteomes" id="UP000789719">
    <property type="component" value="Unassembled WGS sequence"/>
</dbReference>
<dbReference type="RefSeq" id="WP_230099347.1">
    <property type="nucleotide sequence ID" value="NZ_CAKKNT010000032.1"/>
</dbReference>
<evidence type="ECO:0000313" key="2">
    <source>
        <dbReference type="Proteomes" id="UP000789719"/>
    </source>
</evidence>
<name>A0ABN8BT04_9LACO</name>
<sequence>MNTYYDILQFLKQFDVYIYVGSRLGDIELAALEIDNLYHAGVLDEKRYAKFKLILRHEHTLEEQRQKAKI</sequence>
<evidence type="ECO:0000313" key="1">
    <source>
        <dbReference type="EMBL" id="CAH0419309.1"/>
    </source>
</evidence>
<comment type="caution">
    <text evidence="1">The sequence shown here is derived from an EMBL/GenBank/DDBJ whole genome shotgun (WGS) entry which is preliminary data.</text>
</comment>
<evidence type="ECO:0008006" key="3">
    <source>
        <dbReference type="Google" id="ProtNLM"/>
    </source>
</evidence>
<dbReference type="InterPro" id="IPR009256">
    <property type="entry name" value="YqgQ-like"/>
</dbReference>
<gene>
    <name evidence="1" type="ORF">WGH24286_01757</name>
</gene>
<organism evidence="1 2">
    <name type="scientific">Periweissella ghanensis</name>
    <dbReference type="NCBI Taxonomy" id="467997"/>
    <lineage>
        <taxon>Bacteria</taxon>
        <taxon>Bacillati</taxon>
        <taxon>Bacillota</taxon>
        <taxon>Bacilli</taxon>
        <taxon>Lactobacillales</taxon>
        <taxon>Lactobacillaceae</taxon>
        <taxon>Periweissella</taxon>
    </lineage>
</organism>